<feature type="region of interest" description="Disordered" evidence="13">
    <location>
        <begin position="1277"/>
        <end position="1300"/>
    </location>
</feature>
<comment type="caution">
    <text evidence="14">The sequence shown here is derived from an EMBL/GenBank/DDBJ whole genome shotgun (WGS) entry which is preliminary data.</text>
</comment>
<dbReference type="EMBL" id="LMYN01000034">
    <property type="protein sequence ID" value="KSA02106.1"/>
    <property type="molecule type" value="Genomic_DNA"/>
</dbReference>
<protein>
    <recommendedName>
        <fullName evidence="4">Autophagy-related protein 2</fullName>
    </recommendedName>
</protein>
<evidence type="ECO:0000256" key="3">
    <source>
        <dbReference type="ARBA" id="ARBA00009714"/>
    </source>
</evidence>
<sequence>MSPQWMPQNIQKRLLLYVLQQLSLFSEIDLPNLEEVSLNNIVLKNVSIDPEKVGKLPGCNLRYGQVGSLELNGGVMGGVSIDANNVEIVIAPDFDMKEEVSNNVQFLLAQSTADLANTLMIDKQSNETTSSEDETDTVIPPTSSKSRSNSSSSGSSTRTRPSALSGVMTKAVEMALLRLQVKVTNLNVKIVSESTDLVLEIDEALLNTTNGTRHIKIKGVKVITLRPGVNPGESASENMGKDSPKESENSNTSEDDEDNDNDYGDESLMNSMVFTHDEASSIYMSATSQSFNKPSNNDGTTHKETLEKKESPILIHIDDIDIEFEGLSNISNLEIDVGEVKIAAIPISPTIISIFNNISHNLKLKYYQQRKMNMHKQRFKSNLSFPQYADDNDEVEDENEQIILDDNGGSLDPFFDRLRINNIIISATSALLPTGEFASASSSLNFVFHNLNIKYKNEALIYGGIEVFKIVKFANNQEIEILKFKNTASTSNTESKASEELTGSIPASSSSSKADIRFEIFTKFENEIKHLEFTSLFSKQANINLDKPTLLLLSNLGISVSSVYDSYNTMKSTMNSVNVFKNNLIPNRELKGSSSIGLSKESNVQFILQTASTTINLKLSDNLTLKTIIFPISFNLLKQGMSINKILISTVSGEVETLLSTLSNIQLSAKPQEFKSFSSKSGYSNSSSDSFPREIMLTSNLTLSLSKISTKSSLKDLKLLIKEFSIFSASWLTLSLQVNSLENSVKDKGFVISSRTTKTESSSILLSSVYANQRRSRRSNFNNPSLVNTNRSNLVTFRLYVDHIEFYITNVLPKLGGFDFQIDKISFYKFNNDIQGSIHAMKVDRNLGNGEAINDFIYEFQSKKVNKINIPLILVNIKTNEKIDTIDISLRNFLIEYYTRWLELLEKEIDETAVLHDITDHKRESSSLNSPSKRLDIRFSLYDCVIGLNPGRLDCKSLLIINKGNSDVTFGSHQFYIKSSLRNLSLLLVDDIKNINLSKTDREATAKPTNAVYISPLSWFVSNGYISVGNINCIHLGITVNTGIQEIIKRNENLGLQDSLALLDIKINSDEHQLDLCADSAHVLIQMINDLKPPLNFTDNEKVKVTVNDPINLLDEIKDDEFKNGSIMKSINRSDTFEDLATLKKTSNENSSASDINIVEEYYDDSHNSSQSLENGLNKLSISESANSKEEASSFSFDEEHFSNNGTDKNYPEIFPIKLNINLSKTKIYLYDGFDWKGTRKTIKGAVKRVEAQALQELERIRELESRRHLKKNMQVTFNEPDENAEADDEEGNDGNSSDNQLLISETLFQSIHLSVPKGSNPSNLTKNINKSVQNYSNTDNANDVNINYNIETGRNYKNLKLRRSKNHKIAIDLKNIEINMSILTTRDPRRDKEVPDTKYEITNSIDLRIEDIDIYDNIPSSTWNKFLSYMNSLGEREIGTSMLKASITNVRPNPELCSTEAMIDISILPIRLHVDQDAIDFFIRFFDFKDKRFELPIDEIIYIQMFKMSSLRLKLDYKPKKIDYSGIRSGKMSEFVNFFILDGSEVKLPKLKLHGILGMPMLGAEMTRAWAPNIQQTQLSGLLAGLSPFRSIVNIGGGFKDLVAVPIKEYRKDGRLMRSLQKGTSKFARTTGYELLNLGAKLASGTQVILEQSEEAFGGEGSSARSPKIKHDKNDKKDNEDDEDIYSSGDINKANTNLLASSQLLNKNIAVEHDPYGNKKLYSYIELDESDDIDDKILENSLLLMNPKDLEKSRHLQDVNEEDEYQELDEKEDLDEKDAVKLVSLYSNQPENTQQGLKLAYKSLGENFKITKKAVNSLRKELNASSNVQESIKSMVKSSPILIIRPMIGTTEALLKALMGISNEIDSNHIVESKDKYRYDNASER</sequence>
<evidence type="ECO:0000256" key="4">
    <source>
        <dbReference type="ARBA" id="ARBA00018070"/>
    </source>
</evidence>
<dbReference type="InterPro" id="IPR026849">
    <property type="entry name" value="ATG2"/>
</dbReference>
<feature type="compositionally biased region" description="Acidic residues" evidence="13">
    <location>
        <begin position="253"/>
        <end position="265"/>
    </location>
</feature>
<evidence type="ECO:0000256" key="11">
    <source>
        <dbReference type="ARBA" id="ARBA00024615"/>
    </source>
</evidence>
<evidence type="ECO:0000313" key="14">
    <source>
        <dbReference type="EMBL" id="KSA02106.1"/>
    </source>
</evidence>
<dbReference type="GO" id="GO:0061908">
    <property type="term" value="C:phagophore"/>
    <property type="evidence" value="ECO:0007669"/>
    <property type="project" value="TreeGrafter"/>
</dbReference>
<comment type="catalytic activity">
    <reaction evidence="11">
        <text>a 1,2-diacyl-sn-glycero-3-phosphoethanolamine(in) = a 1,2-diacyl-sn-glycero-3-phosphoethanolamine(out)</text>
        <dbReference type="Rhea" id="RHEA:38895"/>
        <dbReference type="ChEBI" id="CHEBI:64612"/>
    </reaction>
</comment>
<evidence type="ECO:0000256" key="1">
    <source>
        <dbReference type="ARBA" id="ARBA00004406"/>
    </source>
</evidence>
<reference evidence="14 15" key="1">
    <citation type="submission" date="2015-11" db="EMBL/GenBank/DDBJ databases">
        <title>The genome of Debaryomyces fabryi.</title>
        <authorList>
            <person name="Tafer H."/>
            <person name="Lopandic K."/>
        </authorList>
    </citation>
    <scope>NUCLEOTIDE SEQUENCE [LARGE SCALE GENOMIC DNA]</scope>
    <source>
        <strain evidence="14 15">CBS 789</strain>
    </source>
</reference>
<comment type="catalytic activity">
    <reaction evidence="10">
        <text>a 1,2-diacyl-sn-glycero-3-phospho-L-serine(in) = a 1,2-diacyl-sn-glycero-3-phospho-L-serine(out)</text>
        <dbReference type="Rhea" id="RHEA:38663"/>
        <dbReference type="ChEBI" id="CHEBI:57262"/>
    </reaction>
</comment>
<evidence type="ECO:0000256" key="8">
    <source>
        <dbReference type="ARBA" id="ARBA00023055"/>
    </source>
</evidence>
<dbReference type="Pfam" id="PF13329">
    <property type="entry name" value="ATG2_CAD"/>
    <property type="match status" value="1"/>
</dbReference>
<dbReference type="GO" id="GO:0034045">
    <property type="term" value="C:phagophore assembly site membrane"/>
    <property type="evidence" value="ECO:0007669"/>
    <property type="project" value="UniProtKB-SubCell"/>
</dbReference>
<dbReference type="GO" id="GO:0005789">
    <property type="term" value="C:endoplasmic reticulum membrane"/>
    <property type="evidence" value="ECO:0007669"/>
    <property type="project" value="UniProtKB-SubCell"/>
</dbReference>
<evidence type="ECO:0000256" key="7">
    <source>
        <dbReference type="ARBA" id="ARBA00023006"/>
    </source>
</evidence>
<evidence type="ECO:0000256" key="6">
    <source>
        <dbReference type="ARBA" id="ARBA00022824"/>
    </source>
</evidence>
<dbReference type="GO" id="GO:0061723">
    <property type="term" value="P:glycophagy"/>
    <property type="evidence" value="ECO:0007669"/>
    <property type="project" value="TreeGrafter"/>
</dbReference>
<evidence type="ECO:0000256" key="13">
    <source>
        <dbReference type="SAM" id="MobiDB-lite"/>
    </source>
</evidence>
<evidence type="ECO:0000313" key="15">
    <source>
        <dbReference type="Proteomes" id="UP000054251"/>
    </source>
</evidence>
<organism evidence="14 15">
    <name type="scientific">Debaryomyces fabryi</name>
    <dbReference type="NCBI Taxonomy" id="58627"/>
    <lineage>
        <taxon>Eukaryota</taxon>
        <taxon>Fungi</taxon>
        <taxon>Dikarya</taxon>
        <taxon>Ascomycota</taxon>
        <taxon>Saccharomycotina</taxon>
        <taxon>Pichiomycetes</taxon>
        <taxon>Debaryomycetaceae</taxon>
        <taxon>Debaryomyces</taxon>
    </lineage>
</organism>
<evidence type="ECO:0000256" key="5">
    <source>
        <dbReference type="ARBA" id="ARBA00022448"/>
    </source>
</evidence>
<keyword evidence="6" id="KW-0256">Endoplasmic reticulum</keyword>
<feature type="compositionally biased region" description="Acidic residues" evidence="13">
    <location>
        <begin position="1280"/>
        <end position="1293"/>
    </location>
</feature>
<comment type="catalytic activity">
    <reaction evidence="12">
        <text>a 1,2-diacyl-sn-glycero-3-phosphocholine(in) = a 1,2-diacyl-sn-glycero-3-phosphocholine(out)</text>
        <dbReference type="Rhea" id="RHEA:38571"/>
        <dbReference type="ChEBI" id="CHEBI:57643"/>
    </reaction>
</comment>
<feature type="region of interest" description="Disordered" evidence="13">
    <location>
        <begin position="1656"/>
        <end position="1691"/>
    </location>
</feature>
<feature type="region of interest" description="Disordered" evidence="13">
    <location>
        <begin position="124"/>
        <end position="165"/>
    </location>
</feature>
<evidence type="ECO:0000256" key="2">
    <source>
        <dbReference type="ARBA" id="ARBA00004623"/>
    </source>
</evidence>
<evidence type="ECO:0000256" key="9">
    <source>
        <dbReference type="ARBA" id="ARBA00023136"/>
    </source>
</evidence>
<dbReference type="GO" id="GO:0032266">
    <property type="term" value="F:phosphatidylinositol-3-phosphate binding"/>
    <property type="evidence" value="ECO:0007669"/>
    <property type="project" value="TreeGrafter"/>
</dbReference>
<dbReference type="GO" id="GO:0006869">
    <property type="term" value="P:lipid transport"/>
    <property type="evidence" value="ECO:0007669"/>
    <property type="project" value="UniProtKB-KW"/>
</dbReference>
<dbReference type="GO" id="GO:0000045">
    <property type="term" value="P:autophagosome assembly"/>
    <property type="evidence" value="ECO:0007669"/>
    <property type="project" value="TreeGrafter"/>
</dbReference>
<keyword evidence="5" id="KW-0813">Transport</keyword>
<keyword evidence="7" id="KW-0072">Autophagy</keyword>
<gene>
    <name evidence="14" type="ORF">AC631_02102</name>
</gene>
<dbReference type="OrthoDB" id="18982at2759"/>
<feature type="compositionally biased region" description="Basic and acidic residues" evidence="13">
    <location>
        <begin position="239"/>
        <end position="248"/>
    </location>
</feature>
<comment type="similarity">
    <text evidence="3">Belongs to the ATG2 family.</text>
</comment>
<comment type="subcellular location">
    <subcellularLocation>
        <location evidence="1">Endoplasmic reticulum membrane</location>
        <topology evidence="1">Peripheral membrane protein</topology>
    </subcellularLocation>
    <subcellularLocation>
        <location evidence="2">Preautophagosomal structure membrane</location>
        <topology evidence="2">Peripheral membrane protein</topology>
    </subcellularLocation>
</comment>
<dbReference type="GO" id="GO:0034727">
    <property type="term" value="P:piecemeal microautophagy of the nucleus"/>
    <property type="evidence" value="ECO:0007669"/>
    <property type="project" value="TreeGrafter"/>
</dbReference>
<dbReference type="PANTHER" id="PTHR13190">
    <property type="entry name" value="AUTOPHAGY-RELATED 2, ISOFORM A"/>
    <property type="match status" value="1"/>
</dbReference>
<keyword evidence="8" id="KW-0445">Lipid transport</keyword>
<dbReference type="Proteomes" id="UP000054251">
    <property type="component" value="Unassembled WGS sequence"/>
</dbReference>
<dbReference type="GO" id="GO:0061709">
    <property type="term" value="P:reticulophagy"/>
    <property type="evidence" value="ECO:0007669"/>
    <property type="project" value="TreeGrafter"/>
</dbReference>
<keyword evidence="15" id="KW-1185">Reference proteome</keyword>
<dbReference type="GeneID" id="26839111"/>
<dbReference type="PANTHER" id="PTHR13190:SF1">
    <property type="entry name" value="AUTOPHAGY-RELATED 2, ISOFORM A"/>
    <property type="match status" value="1"/>
</dbReference>
<keyword evidence="9" id="KW-0472">Membrane</keyword>
<accession>A0A0V1Q174</accession>
<dbReference type="GO" id="GO:0000422">
    <property type="term" value="P:autophagy of mitochondrion"/>
    <property type="evidence" value="ECO:0007669"/>
    <property type="project" value="TreeGrafter"/>
</dbReference>
<evidence type="ECO:0000256" key="10">
    <source>
        <dbReference type="ARBA" id="ARBA00024479"/>
    </source>
</evidence>
<evidence type="ECO:0000256" key="12">
    <source>
        <dbReference type="ARBA" id="ARBA00024631"/>
    </source>
</evidence>
<name>A0A0V1Q174_9ASCO</name>
<proteinExistence type="inferred from homology"/>
<dbReference type="RefSeq" id="XP_015468208.1">
    <property type="nucleotide sequence ID" value="XM_015610932.1"/>
</dbReference>
<dbReference type="GO" id="GO:0043495">
    <property type="term" value="F:protein-membrane adaptor activity"/>
    <property type="evidence" value="ECO:0007669"/>
    <property type="project" value="TreeGrafter"/>
</dbReference>
<feature type="compositionally biased region" description="Low complexity" evidence="13">
    <location>
        <begin position="140"/>
        <end position="162"/>
    </location>
</feature>
<feature type="region of interest" description="Disordered" evidence="13">
    <location>
        <begin position="226"/>
        <end position="267"/>
    </location>
</feature>